<protein>
    <submittedName>
        <fullName evidence="2">Uncharacterized protein</fullName>
    </submittedName>
</protein>
<proteinExistence type="predicted"/>
<gene>
    <name evidence="2" type="ORF">ENM28_02955</name>
</gene>
<dbReference type="AlphaFoldDB" id="A0A7C5VJ53"/>
<dbReference type="EMBL" id="DRXE01000109">
    <property type="protein sequence ID" value="HHM67675.1"/>
    <property type="molecule type" value="Genomic_DNA"/>
</dbReference>
<evidence type="ECO:0000256" key="1">
    <source>
        <dbReference type="SAM" id="MobiDB-lite"/>
    </source>
</evidence>
<name>A0A7C5VJ53_9DEIN</name>
<evidence type="ECO:0000313" key="2">
    <source>
        <dbReference type="EMBL" id="HHM67675.1"/>
    </source>
</evidence>
<sequence>MYRIEAIQSGVVDAVKKYGALLVNGVRFEEVDGRVLSEPLPEGQVGLFDVPGYLLVRAEPPYERVAELGAQQALAELDTALREGSLPPEEAAQAVERTTPAPTKKKR</sequence>
<reference evidence="2" key="1">
    <citation type="journal article" date="2020" name="mSystems">
        <title>Genome- and Community-Level Interaction Insights into Carbon Utilization and Element Cycling Functions of Hydrothermarchaeota in Hydrothermal Sediment.</title>
        <authorList>
            <person name="Zhou Z."/>
            <person name="Liu Y."/>
            <person name="Xu W."/>
            <person name="Pan J."/>
            <person name="Luo Z.H."/>
            <person name="Li M."/>
        </authorList>
    </citation>
    <scope>NUCLEOTIDE SEQUENCE [LARGE SCALE GENOMIC DNA]</scope>
    <source>
        <strain evidence="2">SpSt-1071</strain>
    </source>
</reference>
<accession>A0A7C5VJ53</accession>
<comment type="caution">
    <text evidence="2">The sequence shown here is derived from an EMBL/GenBank/DDBJ whole genome shotgun (WGS) entry which is preliminary data.</text>
</comment>
<organism evidence="2">
    <name type="scientific">Thermus caliditerrae</name>
    <dbReference type="NCBI Taxonomy" id="1330700"/>
    <lineage>
        <taxon>Bacteria</taxon>
        <taxon>Thermotogati</taxon>
        <taxon>Deinococcota</taxon>
        <taxon>Deinococci</taxon>
        <taxon>Thermales</taxon>
        <taxon>Thermaceae</taxon>
        <taxon>Thermus</taxon>
    </lineage>
</organism>
<feature type="region of interest" description="Disordered" evidence="1">
    <location>
        <begin position="83"/>
        <end position="107"/>
    </location>
</feature>